<gene>
    <name evidence="1" type="ORF">METZ01_LOCUS460654</name>
</gene>
<proteinExistence type="predicted"/>
<evidence type="ECO:0000313" key="1">
    <source>
        <dbReference type="EMBL" id="SVE07800.1"/>
    </source>
</evidence>
<sequence>MRCGILGITILLVTGMAWAAKKDAIDIEAGRKHWAYQPLKAPAIPEVTDAAWPA</sequence>
<dbReference type="AlphaFoldDB" id="A0A383AJR8"/>
<protein>
    <submittedName>
        <fullName evidence="1">Uncharacterized protein</fullName>
    </submittedName>
</protein>
<name>A0A383AJR8_9ZZZZ</name>
<feature type="non-terminal residue" evidence="1">
    <location>
        <position position="54"/>
    </location>
</feature>
<dbReference type="EMBL" id="UINC01192582">
    <property type="protein sequence ID" value="SVE07800.1"/>
    <property type="molecule type" value="Genomic_DNA"/>
</dbReference>
<reference evidence="1" key="1">
    <citation type="submission" date="2018-05" db="EMBL/GenBank/DDBJ databases">
        <authorList>
            <person name="Lanie J.A."/>
            <person name="Ng W.-L."/>
            <person name="Kazmierczak K.M."/>
            <person name="Andrzejewski T.M."/>
            <person name="Davidsen T.M."/>
            <person name="Wayne K.J."/>
            <person name="Tettelin H."/>
            <person name="Glass J.I."/>
            <person name="Rusch D."/>
            <person name="Podicherti R."/>
            <person name="Tsui H.-C.T."/>
            <person name="Winkler M.E."/>
        </authorList>
    </citation>
    <scope>NUCLEOTIDE SEQUENCE</scope>
</reference>
<accession>A0A383AJR8</accession>
<organism evidence="1">
    <name type="scientific">marine metagenome</name>
    <dbReference type="NCBI Taxonomy" id="408172"/>
    <lineage>
        <taxon>unclassified sequences</taxon>
        <taxon>metagenomes</taxon>
        <taxon>ecological metagenomes</taxon>
    </lineage>
</organism>